<dbReference type="PANTHER" id="PTHR33048:SF47">
    <property type="entry name" value="INTEGRAL MEMBRANE PROTEIN-RELATED"/>
    <property type="match status" value="1"/>
</dbReference>
<protein>
    <recommendedName>
        <fullName evidence="7">Rhodopsin domain-containing protein</fullName>
    </recommendedName>
</protein>
<dbReference type="InterPro" id="IPR049326">
    <property type="entry name" value="Rhodopsin_dom_fungi"/>
</dbReference>
<keyword evidence="2 6" id="KW-0812">Transmembrane</keyword>
<dbReference type="Proteomes" id="UP000243797">
    <property type="component" value="Unassembled WGS sequence"/>
</dbReference>
<feature type="transmembrane region" description="Helical" evidence="6">
    <location>
        <begin position="45"/>
        <end position="68"/>
    </location>
</feature>
<evidence type="ECO:0000256" key="5">
    <source>
        <dbReference type="ARBA" id="ARBA00038359"/>
    </source>
</evidence>
<feature type="transmembrane region" description="Helical" evidence="6">
    <location>
        <begin position="88"/>
        <end position="114"/>
    </location>
</feature>
<dbReference type="InParanoid" id="A0A2K1QZW9"/>
<gene>
    <name evidence="8" type="ORF">CAC42_5933</name>
</gene>
<keyword evidence="9" id="KW-1185">Reference proteome</keyword>
<feature type="transmembrane region" description="Helical" evidence="6">
    <location>
        <begin position="242"/>
        <end position="270"/>
    </location>
</feature>
<accession>A0A2K1QZW9</accession>
<dbReference type="Pfam" id="PF20684">
    <property type="entry name" value="Fung_rhodopsin"/>
    <property type="match status" value="1"/>
</dbReference>
<keyword evidence="3 6" id="KW-1133">Transmembrane helix</keyword>
<organism evidence="8 9">
    <name type="scientific">Sphaceloma murrayae</name>
    <dbReference type="NCBI Taxonomy" id="2082308"/>
    <lineage>
        <taxon>Eukaryota</taxon>
        <taxon>Fungi</taxon>
        <taxon>Dikarya</taxon>
        <taxon>Ascomycota</taxon>
        <taxon>Pezizomycotina</taxon>
        <taxon>Dothideomycetes</taxon>
        <taxon>Dothideomycetidae</taxon>
        <taxon>Myriangiales</taxon>
        <taxon>Elsinoaceae</taxon>
        <taxon>Sphaceloma</taxon>
    </lineage>
</organism>
<feature type="transmembrane region" description="Helical" evidence="6">
    <location>
        <begin position="207"/>
        <end position="227"/>
    </location>
</feature>
<keyword evidence="4 6" id="KW-0472">Membrane</keyword>
<comment type="similarity">
    <text evidence="5">Belongs to the SAT4 family.</text>
</comment>
<evidence type="ECO:0000256" key="6">
    <source>
        <dbReference type="SAM" id="Phobius"/>
    </source>
</evidence>
<reference evidence="8 9" key="1">
    <citation type="submission" date="2017-06" db="EMBL/GenBank/DDBJ databases">
        <title>Draft genome sequence of a variant of Elsinoe murrayae.</title>
        <authorList>
            <person name="Cheng Q."/>
        </authorList>
    </citation>
    <scope>NUCLEOTIDE SEQUENCE [LARGE SCALE GENOMIC DNA]</scope>
    <source>
        <strain evidence="8 9">CQ-2017a</strain>
    </source>
</reference>
<name>A0A2K1QZW9_9PEZI</name>
<feature type="domain" description="Rhodopsin" evidence="7">
    <location>
        <begin position="25"/>
        <end position="265"/>
    </location>
</feature>
<evidence type="ECO:0000256" key="3">
    <source>
        <dbReference type="ARBA" id="ARBA00022989"/>
    </source>
</evidence>
<feature type="transmembrane region" description="Helical" evidence="6">
    <location>
        <begin position="6"/>
        <end position="25"/>
    </location>
</feature>
<comment type="subcellular location">
    <subcellularLocation>
        <location evidence="1">Membrane</location>
        <topology evidence="1">Multi-pass membrane protein</topology>
    </subcellularLocation>
</comment>
<dbReference type="PANTHER" id="PTHR33048">
    <property type="entry name" value="PTH11-LIKE INTEGRAL MEMBRANE PROTEIN (AFU_ORTHOLOGUE AFUA_5G11245)"/>
    <property type="match status" value="1"/>
</dbReference>
<evidence type="ECO:0000256" key="4">
    <source>
        <dbReference type="ARBA" id="ARBA00023136"/>
    </source>
</evidence>
<feature type="transmembrane region" description="Helical" evidence="6">
    <location>
        <begin position="126"/>
        <end position="148"/>
    </location>
</feature>
<evidence type="ECO:0000256" key="1">
    <source>
        <dbReference type="ARBA" id="ARBA00004141"/>
    </source>
</evidence>
<evidence type="ECO:0000313" key="9">
    <source>
        <dbReference type="Proteomes" id="UP000243797"/>
    </source>
</evidence>
<evidence type="ECO:0000313" key="8">
    <source>
        <dbReference type="EMBL" id="PNS20483.1"/>
    </source>
</evidence>
<evidence type="ECO:0000259" key="7">
    <source>
        <dbReference type="Pfam" id="PF20684"/>
    </source>
</evidence>
<dbReference type="AlphaFoldDB" id="A0A2K1QZW9"/>
<dbReference type="GO" id="GO:0016020">
    <property type="term" value="C:membrane"/>
    <property type="evidence" value="ECO:0007669"/>
    <property type="project" value="UniProtKB-SubCell"/>
</dbReference>
<sequence>MDAHGAGIVSYAAIIVAISTASLVLRFWSRRIHSEKLWWDDWAILVGWFFQLAPAVNVVIFEGLQVALKDDSVFEGDLPREPDQADLFYALSYVFFTLYGLSISFTKWAILLFYWRLFSAIRWMRWAIIAVAVAIGCWTLSAITTWLAQCTPISKAWDYNVPGTCIHFYLFALLITSITLLTDVIILVLPIPVILRLNTTIGKKISLLCAFGIGGFACVITAIRLYIVTEGGPTPKFASHKILAWTLAEVSVAVICANLPLVYSLALHFLPSSVKKVFRHGYSSRQRTTVDVPQQAQRSKSKSDRQLSLPLSVFRRDSHTSDDQLRMISGSPENSYIRPDDHRIYVSKDFDVRR</sequence>
<feature type="transmembrane region" description="Helical" evidence="6">
    <location>
        <begin position="168"/>
        <end position="195"/>
    </location>
</feature>
<dbReference type="STRING" id="2082308.A0A2K1QZW9"/>
<dbReference type="OrthoDB" id="3934549at2759"/>
<comment type="caution">
    <text evidence="8">The sequence shown here is derived from an EMBL/GenBank/DDBJ whole genome shotgun (WGS) entry which is preliminary data.</text>
</comment>
<dbReference type="EMBL" id="NKHZ01000025">
    <property type="protein sequence ID" value="PNS20483.1"/>
    <property type="molecule type" value="Genomic_DNA"/>
</dbReference>
<evidence type="ECO:0000256" key="2">
    <source>
        <dbReference type="ARBA" id="ARBA00022692"/>
    </source>
</evidence>
<proteinExistence type="inferred from homology"/>
<dbReference type="InterPro" id="IPR052337">
    <property type="entry name" value="SAT4-like"/>
</dbReference>